<evidence type="ECO:0000313" key="5">
    <source>
        <dbReference type="EMBL" id="KAK3321180.1"/>
    </source>
</evidence>
<evidence type="ECO:0000256" key="3">
    <source>
        <dbReference type="SAM" id="MobiDB-lite"/>
    </source>
</evidence>
<dbReference type="SMART" id="SM00906">
    <property type="entry name" value="Fungal_trans"/>
    <property type="match status" value="1"/>
</dbReference>
<feature type="compositionally biased region" description="Basic and acidic residues" evidence="3">
    <location>
        <begin position="73"/>
        <end position="88"/>
    </location>
</feature>
<dbReference type="SMART" id="SM00066">
    <property type="entry name" value="GAL4"/>
    <property type="match status" value="1"/>
</dbReference>
<dbReference type="PROSITE" id="PS00463">
    <property type="entry name" value="ZN2_CY6_FUNGAL_1"/>
    <property type="match status" value="1"/>
</dbReference>
<feature type="domain" description="Zn(2)-C6 fungal-type" evidence="4">
    <location>
        <begin position="34"/>
        <end position="62"/>
    </location>
</feature>
<reference evidence="5" key="2">
    <citation type="submission" date="2023-06" db="EMBL/GenBank/DDBJ databases">
        <authorList>
            <consortium name="Lawrence Berkeley National Laboratory"/>
            <person name="Haridas S."/>
            <person name="Hensen N."/>
            <person name="Bonometti L."/>
            <person name="Westerberg I."/>
            <person name="Brannstrom I.O."/>
            <person name="Guillou S."/>
            <person name="Cros-Aarteil S."/>
            <person name="Calhoun S."/>
            <person name="Kuo A."/>
            <person name="Mondo S."/>
            <person name="Pangilinan J."/>
            <person name="Riley R."/>
            <person name="Labutti K."/>
            <person name="Andreopoulos B."/>
            <person name="Lipzen A."/>
            <person name="Chen C."/>
            <person name="Yanf M."/>
            <person name="Daum C."/>
            <person name="Ng V."/>
            <person name="Clum A."/>
            <person name="Steindorff A."/>
            <person name="Ohm R."/>
            <person name="Martin F."/>
            <person name="Silar P."/>
            <person name="Natvig D."/>
            <person name="Lalanne C."/>
            <person name="Gautier V."/>
            <person name="Ament-Velasquez S.L."/>
            <person name="Kruys A."/>
            <person name="Hutchinson M.I."/>
            <person name="Powell A.J."/>
            <person name="Barry K."/>
            <person name="Miller A.N."/>
            <person name="Grigoriev I.V."/>
            <person name="Debuchy R."/>
            <person name="Gladieux P."/>
            <person name="Thoren M.H."/>
            <person name="Johannesson H."/>
        </authorList>
    </citation>
    <scope>NUCLEOTIDE SEQUENCE</scope>
    <source>
        <strain evidence="5">SMH4131-1</strain>
    </source>
</reference>
<evidence type="ECO:0000256" key="1">
    <source>
        <dbReference type="ARBA" id="ARBA00022723"/>
    </source>
</evidence>
<dbReference type="Pfam" id="PF04082">
    <property type="entry name" value="Fungal_trans"/>
    <property type="match status" value="1"/>
</dbReference>
<feature type="compositionally biased region" description="Polar residues" evidence="3">
    <location>
        <begin position="686"/>
        <end position="699"/>
    </location>
</feature>
<comment type="caution">
    <text evidence="5">The sequence shown here is derived from an EMBL/GenBank/DDBJ whole genome shotgun (WGS) entry which is preliminary data.</text>
</comment>
<feature type="compositionally biased region" description="Polar residues" evidence="3">
    <location>
        <begin position="147"/>
        <end position="163"/>
    </location>
</feature>
<dbReference type="InterPro" id="IPR001138">
    <property type="entry name" value="Zn2Cys6_DnaBD"/>
</dbReference>
<dbReference type="EMBL" id="JAUEPO010000005">
    <property type="protein sequence ID" value="KAK3321180.1"/>
    <property type="molecule type" value="Genomic_DNA"/>
</dbReference>
<feature type="compositionally biased region" description="Polar residues" evidence="3">
    <location>
        <begin position="170"/>
        <end position="187"/>
    </location>
</feature>
<feature type="region of interest" description="Disordered" evidence="3">
    <location>
        <begin position="73"/>
        <end position="191"/>
    </location>
</feature>
<reference evidence="5" key="1">
    <citation type="journal article" date="2023" name="Mol. Phylogenet. Evol.">
        <title>Genome-scale phylogeny and comparative genomics of the fungal order Sordariales.</title>
        <authorList>
            <person name="Hensen N."/>
            <person name="Bonometti L."/>
            <person name="Westerberg I."/>
            <person name="Brannstrom I.O."/>
            <person name="Guillou S."/>
            <person name="Cros-Aarteil S."/>
            <person name="Calhoun S."/>
            <person name="Haridas S."/>
            <person name="Kuo A."/>
            <person name="Mondo S."/>
            <person name="Pangilinan J."/>
            <person name="Riley R."/>
            <person name="LaButti K."/>
            <person name="Andreopoulos B."/>
            <person name="Lipzen A."/>
            <person name="Chen C."/>
            <person name="Yan M."/>
            <person name="Daum C."/>
            <person name="Ng V."/>
            <person name="Clum A."/>
            <person name="Steindorff A."/>
            <person name="Ohm R.A."/>
            <person name="Martin F."/>
            <person name="Silar P."/>
            <person name="Natvig D.O."/>
            <person name="Lalanne C."/>
            <person name="Gautier V."/>
            <person name="Ament-Velasquez S.L."/>
            <person name="Kruys A."/>
            <person name="Hutchinson M.I."/>
            <person name="Powell A.J."/>
            <person name="Barry K."/>
            <person name="Miller A.N."/>
            <person name="Grigoriev I.V."/>
            <person name="Debuchy R."/>
            <person name="Gladieux P."/>
            <person name="Hiltunen Thoren M."/>
            <person name="Johannesson H."/>
        </authorList>
    </citation>
    <scope>NUCLEOTIDE SEQUENCE</scope>
    <source>
        <strain evidence="5">SMH4131-1</strain>
    </source>
</reference>
<sequence length="1072" mass="118330">MSPLINGVLPPPKQIRFVNNQGQPPSKRRRINAACLTCRKRKTRCAGEKPVCSTCTKNGHDCLGYNEIVERKKEDRAESAAPRGDHGDSAGFDIEHDEDYMDDDDEDERRHWKSKTGSSARTAGFADEAAVSRRESDSSLSAGRPRGQSNDWDQDSKSQSSARTVRRPNFAQTASFSEDGRSSNNRSPVLHHTESHRMPYFRYFGPTAIVPGYKQMVVNVSIHRDRRKSRGGSFSATSPGSMFGYNGLASYSHTSHAETVLESLEDMPVYDVNDSTPLHPVIDELIKTFFLHLGCNYPFLREERFLRMVKEKRVEPILVDAMCALAARFSDLPIFTNDHDSRITRSEYGHVFAQRAKAATVDTFPCPSVAAVQACLLMAYEGFGANQDSALWMYLGLAIRMAVDLGLQKMVGIKYQGERDPWYTRTWSRKSSAEIDASDAKQNDEDAIGPDEQEEVEQERTDTFWAVFVLDRVISSGTGRPVTFRDDDFELSLPRPTLDPTSGWPAPFPAFIQIIHLYGRVSDVLNNIRNAQDLTDAKMAKLAQMESDLTKIYQKQDQRLHFNAFNFQYYVKAGQGTTFILLHFWFHALIIVLHQPTLLTPFGSLSRTQLLPNSRELSMSSAKTIADILAFAELIDPKSFIGNPFTSQPMYIAACAFLMESVANASGPPSPSLDSSPLLEAKNDASRTPGTRPTPNNDLKTAKHSLLASAANQNYQRCYKSLQQLHQYWGGVGYILTALDQKSKGIWDCETFTNEEYESTKLPRRSSFSRLARFENPASPNAPPIALSLTGTTNSPNSNVTFLYQNNPSAPPGIPLHPPPSSIPVSAPTPPGNMIYDPIRQSLPEPPSMFPPAYPQANVSAVRYQSHPAKNNRLSTGAAAGTSGRSLLKYESFVPDDMDSNSPVDDSKLHILGMPQSGHGQQRSGPSYTPSSQHSSTAYESSIGHDGSPSSGTLTDSGGSMGHQHHHSSHHNHHQQQNTHNMGNSNGVGHNSGNNGQYQVDFAQSGLVSGSYSYLGHNPINEITFNSQEINFDALGLHNEMGVMPPWLEILPGDVLGLFEGGMTGSNHGQMD</sequence>
<dbReference type="Proteomes" id="UP001286456">
    <property type="component" value="Unassembled WGS sequence"/>
</dbReference>
<feature type="region of interest" description="Disordered" evidence="3">
    <location>
        <begin position="668"/>
        <end position="699"/>
    </location>
</feature>
<evidence type="ECO:0000313" key="6">
    <source>
        <dbReference type="Proteomes" id="UP001286456"/>
    </source>
</evidence>
<dbReference type="InterPro" id="IPR036864">
    <property type="entry name" value="Zn2-C6_fun-type_DNA-bd_sf"/>
</dbReference>
<keyword evidence="2" id="KW-0539">Nucleus</keyword>
<protein>
    <submittedName>
        <fullName evidence="5">Fungal-specific transcription factor domain-containing protein</fullName>
    </submittedName>
</protein>
<dbReference type="PANTHER" id="PTHR47783:SF1">
    <property type="entry name" value="ZN(II)2CYS6 TRANSCRIPTION FACTOR (EUROFUNG)"/>
    <property type="match status" value="1"/>
</dbReference>
<dbReference type="CDD" id="cd12148">
    <property type="entry name" value="fungal_TF_MHR"/>
    <property type="match status" value="1"/>
</dbReference>
<evidence type="ECO:0000256" key="2">
    <source>
        <dbReference type="ARBA" id="ARBA00023242"/>
    </source>
</evidence>
<proteinExistence type="predicted"/>
<name>A0AAE0IA65_9PEZI</name>
<feature type="compositionally biased region" description="Acidic residues" evidence="3">
    <location>
        <begin position="95"/>
        <end position="107"/>
    </location>
</feature>
<dbReference type="AlphaFoldDB" id="A0AAE0IA65"/>
<dbReference type="GO" id="GO:0000981">
    <property type="term" value="F:DNA-binding transcription factor activity, RNA polymerase II-specific"/>
    <property type="evidence" value="ECO:0007669"/>
    <property type="project" value="InterPro"/>
</dbReference>
<dbReference type="Gene3D" id="4.10.240.10">
    <property type="entry name" value="Zn(2)-C6 fungal-type DNA-binding domain"/>
    <property type="match status" value="1"/>
</dbReference>
<dbReference type="GO" id="GO:0006351">
    <property type="term" value="P:DNA-templated transcription"/>
    <property type="evidence" value="ECO:0007669"/>
    <property type="project" value="InterPro"/>
</dbReference>
<keyword evidence="1" id="KW-0479">Metal-binding</keyword>
<accession>A0AAE0IA65</accession>
<gene>
    <name evidence="5" type="ORF">B0T19DRAFT_360017</name>
</gene>
<dbReference type="GO" id="GO:0003677">
    <property type="term" value="F:DNA binding"/>
    <property type="evidence" value="ECO:0007669"/>
    <property type="project" value="InterPro"/>
</dbReference>
<dbReference type="Pfam" id="PF00172">
    <property type="entry name" value="Zn_clus"/>
    <property type="match status" value="1"/>
</dbReference>
<dbReference type="PROSITE" id="PS50048">
    <property type="entry name" value="ZN2_CY6_FUNGAL_2"/>
    <property type="match status" value="1"/>
</dbReference>
<keyword evidence="6" id="KW-1185">Reference proteome</keyword>
<dbReference type="PANTHER" id="PTHR47783">
    <property type="entry name" value="ZN(II)2CYS6 TRANSCRIPTION FACTOR (EUROFUNG)-RELATED"/>
    <property type="match status" value="1"/>
</dbReference>
<dbReference type="GO" id="GO:0008270">
    <property type="term" value="F:zinc ion binding"/>
    <property type="evidence" value="ECO:0007669"/>
    <property type="project" value="InterPro"/>
</dbReference>
<feature type="region of interest" description="Disordered" evidence="3">
    <location>
        <begin position="434"/>
        <end position="459"/>
    </location>
</feature>
<feature type="region of interest" description="Disordered" evidence="3">
    <location>
        <begin position="897"/>
        <end position="998"/>
    </location>
</feature>
<evidence type="ECO:0000259" key="4">
    <source>
        <dbReference type="PROSITE" id="PS50048"/>
    </source>
</evidence>
<organism evidence="5 6">
    <name type="scientific">Cercophora scortea</name>
    <dbReference type="NCBI Taxonomy" id="314031"/>
    <lineage>
        <taxon>Eukaryota</taxon>
        <taxon>Fungi</taxon>
        <taxon>Dikarya</taxon>
        <taxon>Ascomycota</taxon>
        <taxon>Pezizomycotina</taxon>
        <taxon>Sordariomycetes</taxon>
        <taxon>Sordariomycetidae</taxon>
        <taxon>Sordariales</taxon>
        <taxon>Lasiosphaeriaceae</taxon>
        <taxon>Cercophora</taxon>
    </lineage>
</organism>
<feature type="compositionally biased region" description="Polar residues" evidence="3">
    <location>
        <begin position="918"/>
        <end position="940"/>
    </location>
</feature>
<feature type="compositionally biased region" description="Basic residues" evidence="3">
    <location>
        <begin position="963"/>
        <end position="974"/>
    </location>
</feature>
<dbReference type="CDD" id="cd00067">
    <property type="entry name" value="GAL4"/>
    <property type="match status" value="1"/>
</dbReference>
<feature type="compositionally biased region" description="Low complexity" evidence="3">
    <location>
        <begin position="975"/>
        <end position="996"/>
    </location>
</feature>
<feature type="compositionally biased region" description="Acidic residues" evidence="3">
    <location>
        <begin position="445"/>
        <end position="457"/>
    </location>
</feature>
<dbReference type="SUPFAM" id="SSF57701">
    <property type="entry name" value="Zn2/Cys6 DNA-binding domain"/>
    <property type="match status" value="1"/>
</dbReference>
<dbReference type="InterPro" id="IPR007219">
    <property type="entry name" value="XnlR_reg_dom"/>
</dbReference>